<evidence type="ECO:0000313" key="2">
    <source>
        <dbReference type="Proteomes" id="UP000825729"/>
    </source>
</evidence>
<organism evidence="1 2">
    <name type="scientific">Aristolochia fimbriata</name>
    <name type="common">White veined hardy Dutchman's pipe vine</name>
    <dbReference type="NCBI Taxonomy" id="158543"/>
    <lineage>
        <taxon>Eukaryota</taxon>
        <taxon>Viridiplantae</taxon>
        <taxon>Streptophyta</taxon>
        <taxon>Embryophyta</taxon>
        <taxon>Tracheophyta</taxon>
        <taxon>Spermatophyta</taxon>
        <taxon>Magnoliopsida</taxon>
        <taxon>Magnoliidae</taxon>
        <taxon>Piperales</taxon>
        <taxon>Aristolochiaceae</taxon>
        <taxon>Aristolochia</taxon>
    </lineage>
</organism>
<sequence>MCPRTSKAEERASGFNCGAGRGRGDFRFVTRATAWFVRVAPVTAFRAGRIKVRNASPVAKRKGFRTSSGRASLCFTDQPLEFIICHALTAALRLVPASRPSDRDPTSSNNLLKDPVWASLIESGIRWSAEDVGIGRVSD</sequence>
<comment type="caution">
    <text evidence="1">The sequence shown here is derived from an EMBL/GenBank/DDBJ whole genome shotgun (WGS) entry which is preliminary data.</text>
</comment>
<protein>
    <submittedName>
        <fullName evidence="1">Uncharacterized protein</fullName>
    </submittedName>
</protein>
<name>A0AAV7DSG2_ARIFI</name>
<reference evidence="1 2" key="1">
    <citation type="submission" date="2021-07" db="EMBL/GenBank/DDBJ databases">
        <title>The Aristolochia fimbriata genome: insights into angiosperm evolution, floral development and chemical biosynthesis.</title>
        <authorList>
            <person name="Jiao Y."/>
        </authorList>
    </citation>
    <scope>NUCLEOTIDE SEQUENCE [LARGE SCALE GENOMIC DNA]</scope>
    <source>
        <strain evidence="1">IBCAS-2021</strain>
        <tissue evidence="1">Leaf</tissue>
    </source>
</reference>
<accession>A0AAV7DSG2</accession>
<keyword evidence="2" id="KW-1185">Reference proteome</keyword>
<evidence type="ECO:0000313" key="1">
    <source>
        <dbReference type="EMBL" id="KAG9438939.1"/>
    </source>
</evidence>
<dbReference type="AlphaFoldDB" id="A0AAV7DSG2"/>
<gene>
    <name evidence="1" type="ORF">H6P81_019104</name>
</gene>
<dbReference type="EMBL" id="JAINDJ010000008">
    <property type="protein sequence ID" value="KAG9438939.1"/>
    <property type="molecule type" value="Genomic_DNA"/>
</dbReference>
<proteinExistence type="predicted"/>
<dbReference type="Proteomes" id="UP000825729">
    <property type="component" value="Unassembled WGS sequence"/>
</dbReference>